<sequence>MVSPKPWNFAMSSFPSLVMLLGASIAVVDAVPWVGPYPTAKAQFEDMVARGTSPRPTGGVEELFGLMKRGPEQTCGYEFGAPDRPWYCRSTAVCATDTTFYAFGCCNLLSLANDDCTLATTCVPSALAAACTGSCLHDVGATTCSSATAPYCNLYWMTMNGRLFSNYQCESANSLAVDVYTTASTTSTNPLARPTVPSIPRPSVPDAPRPTTPSTYPSPPPLQPP</sequence>
<dbReference type="Proteomes" id="UP000504638">
    <property type="component" value="Unplaced"/>
</dbReference>
<dbReference type="EMBL" id="ML975177">
    <property type="protein sequence ID" value="KAF1808929.1"/>
    <property type="molecule type" value="Genomic_DNA"/>
</dbReference>
<accession>A0A6G1FTC7</accession>
<keyword evidence="4" id="KW-1185">Reference proteome</keyword>
<dbReference type="RefSeq" id="XP_033530560.1">
    <property type="nucleotide sequence ID" value="XM_033674144.1"/>
</dbReference>
<reference evidence="3 5" key="1">
    <citation type="submission" date="2020-01" db="EMBL/GenBank/DDBJ databases">
        <authorList>
            <consortium name="DOE Joint Genome Institute"/>
            <person name="Haridas S."/>
            <person name="Albert R."/>
            <person name="Binder M."/>
            <person name="Bloem J."/>
            <person name="Labutti K."/>
            <person name="Salamov A."/>
            <person name="Andreopoulos B."/>
            <person name="Baker S.E."/>
            <person name="Barry K."/>
            <person name="Bills G."/>
            <person name="Bluhm B.H."/>
            <person name="Cannon C."/>
            <person name="Castanera R."/>
            <person name="Culley D.E."/>
            <person name="Daum C."/>
            <person name="Ezra D."/>
            <person name="Gonzalez J.B."/>
            <person name="Henrissat B."/>
            <person name="Kuo A."/>
            <person name="Liang C."/>
            <person name="Lipzen A."/>
            <person name="Lutzoni F."/>
            <person name="Magnuson J."/>
            <person name="Mondo S."/>
            <person name="Nolan M."/>
            <person name="Ohm R."/>
            <person name="Pangilinan J."/>
            <person name="Park H.-J."/>
            <person name="Ramirez L."/>
            <person name="Alfaro M."/>
            <person name="Sun H."/>
            <person name="Tritt A."/>
            <person name="Yoshinaga Y."/>
            <person name="Zwiers L.-H."/>
            <person name="Turgeon B.G."/>
            <person name="Goodwin S.B."/>
            <person name="Spatafora J.W."/>
            <person name="Crous P.W."/>
            <person name="Grigoriev I.V."/>
        </authorList>
    </citation>
    <scope>NUCLEOTIDE SEQUENCE</scope>
    <source>
        <strain evidence="3 5">CBS 781.70</strain>
    </source>
</reference>
<evidence type="ECO:0000256" key="1">
    <source>
        <dbReference type="SAM" id="MobiDB-lite"/>
    </source>
</evidence>
<feature type="region of interest" description="Disordered" evidence="1">
    <location>
        <begin position="186"/>
        <end position="225"/>
    </location>
</feature>
<dbReference type="GeneID" id="54414714"/>
<protein>
    <recommendedName>
        <fullName evidence="6">Extracellular membrane protein CFEM domain-containing protein</fullName>
    </recommendedName>
</protein>
<evidence type="ECO:0008006" key="6">
    <source>
        <dbReference type="Google" id="ProtNLM"/>
    </source>
</evidence>
<feature type="chain" id="PRO_5044631575" description="Extracellular membrane protein CFEM domain-containing protein" evidence="2">
    <location>
        <begin position="31"/>
        <end position="225"/>
    </location>
</feature>
<feature type="signal peptide" evidence="2">
    <location>
        <begin position="1"/>
        <end position="30"/>
    </location>
</feature>
<gene>
    <name evidence="3 5" type="ORF">P152DRAFT_176706</name>
</gene>
<evidence type="ECO:0000313" key="4">
    <source>
        <dbReference type="Proteomes" id="UP000504638"/>
    </source>
</evidence>
<proteinExistence type="predicted"/>
<evidence type="ECO:0000256" key="2">
    <source>
        <dbReference type="SAM" id="SignalP"/>
    </source>
</evidence>
<dbReference type="AlphaFoldDB" id="A0A6G1FTC7"/>
<evidence type="ECO:0000313" key="5">
    <source>
        <dbReference type="RefSeq" id="XP_033530560.1"/>
    </source>
</evidence>
<reference evidence="5" key="2">
    <citation type="submission" date="2020-04" db="EMBL/GenBank/DDBJ databases">
        <authorList>
            <consortium name="NCBI Genome Project"/>
        </authorList>
    </citation>
    <scope>NUCLEOTIDE SEQUENCE</scope>
    <source>
        <strain evidence="5">CBS 781.70</strain>
    </source>
</reference>
<evidence type="ECO:0000313" key="3">
    <source>
        <dbReference type="EMBL" id="KAF1808929.1"/>
    </source>
</evidence>
<name>A0A6G1FTC7_9PEZI</name>
<feature type="compositionally biased region" description="Pro residues" evidence="1">
    <location>
        <begin position="197"/>
        <end position="225"/>
    </location>
</feature>
<reference evidence="5" key="3">
    <citation type="submission" date="2025-04" db="UniProtKB">
        <authorList>
            <consortium name="RefSeq"/>
        </authorList>
    </citation>
    <scope>IDENTIFICATION</scope>
    <source>
        <strain evidence="5">CBS 781.70</strain>
    </source>
</reference>
<keyword evidence="2" id="KW-0732">Signal</keyword>
<organism evidence="3">
    <name type="scientific">Eremomyces bilateralis CBS 781.70</name>
    <dbReference type="NCBI Taxonomy" id="1392243"/>
    <lineage>
        <taxon>Eukaryota</taxon>
        <taxon>Fungi</taxon>
        <taxon>Dikarya</taxon>
        <taxon>Ascomycota</taxon>
        <taxon>Pezizomycotina</taxon>
        <taxon>Dothideomycetes</taxon>
        <taxon>Dothideomycetes incertae sedis</taxon>
        <taxon>Eremomycetales</taxon>
        <taxon>Eremomycetaceae</taxon>
        <taxon>Eremomyces</taxon>
    </lineage>
</organism>